<dbReference type="Proteomes" id="UP001432322">
    <property type="component" value="Unassembled WGS sequence"/>
</dbReference>
<dbReference type="GO" id="GO:0005737">
    <property type="term" value="C:cytoplasm"/>
    <property type="evidence" value="ECO:0007669"/>
    <property type="project" value="TreeGrafter"/>
</dbReference>
<reference evidence="2" key="1">
    <citation type="submission" date="2023-10" db="EMBL/GenBank/DDBJ databases">
        <title>Genome assembly of Pristionchus species.</title>
        <authorList>
            <person name="Yoshida K."/>
            <person name="Sommer R.J."/>
        </authorList>
    </citation>
    <scope>NUCLEOTIDE SEQUENCE</scope>
    <source>
        <strain evidence="2">RS5133</strain>
    </source>
</reference>
<dbReference type="PANTHER" id="PTHR22741">
    <property type="entry name" value="P140CAP/SNIP-RELATED"/>
    <property type="match status" value="1"/>
</dbReference>
<feature type="region of interest" description="Disordered" evidence="1">
    <location>
        <begin position="116"/>
        <end position="258"/>
    </location>
</feature>
<organism evidence="2 3">
    <name type="scientific">Pristionchus fissidentatus</name>
    <dbReference type="NCBI Taxonomy" id="1538716"/>
    <lineage>
        <taxon>Eukaryota</taxon>
        <taxon>Metazoa</taxon>
        <taxon>Ecdysozoa</taxon>
        <taxon>Nematoda</taxon>
        <taxon>Chromadorea</taxon>
        <taxon>Rhabditida</taxon>
        <taxon>Rhabditina</taxon>
        <taxon>Diplogasteromorpha</taxon>
        <taxon>Diplogasteroidea</taxon>
        <taxon>Neodiplogasteridae</taxon>
        <taxon>Pristionchus</taxon>
    </lineage>
</organism>
<name>A0AAV5WK06_9BILA</name>
<dbReference type="EMBL" id="BTSY01000006">
    <property type="protein sequence ID" value="GMT31985.1"/>
    <property type="molecule type" value="Genomic_DNA"/>
</dbReference>
<feature type="compositionally biased region" description="Pro residues" evidence="1">
    <location>
        <begin position="236"/>
        <end position="245"/>
    </location>
</feature>
<evidence type="ECO:0000313" key="2">
    <source>
        <dbReference type="EMBL" id="GMT31985.1"/>
    </source>
</evidence>
<feature type="compositionally biased region" description="Pro residues" evidence="1">
    <location>
        <begin position="193"/>
        <end position="203"/>
    </location>
</feature>
<dbReference type="AlphaFoldDB" id="A0AAV5WK06"/>
<dbReference type="InterPro" id="IPR051825">
    <property type="entry name" value="SRCIN1"/>
</dbReference>
<feature type="compositionally biased region" description="Polar residues" evidence="1">
    <location>
        <begin position="248"/>
        <end position="258"/>
    </location>
</feature>
<sequence length="303" mass="32433">MDGSLLISYMISLPSSEASKKCVQVCSIAINRKLRMSEVERLTTNLTEIGKAAANLKTAVPSVHGQSESDLLADMERLRGERNEATTAIDQSLRRCKALANIMVTMKKLAMVQDPAMQRIKQQSPSSSASSSSNSTNGSTPQAPPSHSQAPPPPSHASADRQSSIPPVPPSPVHYTSPTSSLDGQALREVSGTPPPLSAPPSGPTSASPVVAPPTEQPPRLPSRFSVRDARQRAPCPTPTLPPSSPSQGMAPQSSPIQATTTVVFYPDAESRRMRLEERQSALAEKQRLLHNQFQQLQQIAPN</sequence>
<feature type="compositionally biased region" description="Low complexity" evidence="1">
    <location>
        <begin position="124"/>
        <end position="149"/>
    </location>
</feature>
<dbReference type="PANTHER" id="PTHR22741:SF10">
    <property type="entry name" value="COILED-COIL DOMAIN-CONTAINING PROTEIN CG32809"/>
    <property type="match status" value="1"/>
</dbReference>
<accession>A0AAV5WK06</accession>
<evidence type="ECO:0000313" key="3">
    <source>
        <dbReference type="Proteomes" id="UP001432322"/>
    </source>
</evidence>
<proteinExistence type="predicted"/>
<gene>
    <name evidence="2" type="ORF">PFISCL1PPCAC_23282</name>
</gene>
<protein>
    <submittedName>
        <fullName evidence="2">Uncharacterized protein</fullName>
    </submittedName>
</protein>
<evidence type="ECO:0000256" key="1">
    <source>
        <dbReference type="SAM" id="MobiDB-lite"/>
    </source>
</evidence>
<comment type="caution">
    <text evidence="2">The sequence shown here is derived from an EMBL/GenBank/DDBJ whole genome shotgun (WGS) entry which is preliminary data.</text>
</comment>
<keyword evidence="3" id="KW-1185">Reference proteome</keyword>
<feature type="compositionally biased region" description="Pro residues" evidence="1">
    <location>
        <begin position="211"/>
        <end position="221"/>
    </location>
</feature>
<feature type="non-terminal residue" evidence="2">
    <location>
        <position position="303"/>
    </location>
</feature>